<evidence type="ECO:0000256" key="8">
    <source>
        <dbReference type="SAM" id="SignalP"/>
    </source>
</evidence>
<evidence type="ECO:0000256" key="1">
    <source>
        <dbReference type="ARBA" id="ARBA00011073"/>
    </source>
</evidence>
<dbReference type="InterPro" id="IPR050131">
    <property type="entry name" value="Peptidase_S8_subtilisin-like"/>
</dbReference>
<feature type="active site" description="Charge relay system" evidence="6">
    <location>
        <position position="396"/>
    </location>
</feature>
<feature type="domain" description="Secretion system C-terminal sorting" evidence="10">
    <location>
        <begin position="464"/>
        <end position="532"/>
    </location>
</feature>
<dbReference type="OrthoDB" id="1407599at2"/>
<dbReference type="Proteomes" id="UP000320643">
    <property type="component" value="Unassembled WGS sequence"/>
</dbReference>
<dbReference type="RefSeq" id="WP_143371739.1">
    <property type="nucleotide sequence ID" value="NZ_VJVZ01000001.1"/>
</dbReference>
<feature type="active site" description="Charge relay system" evidence="6">
    <location>
        <position position="218"/>
    </location>
</feature>
<dbReference type="PROSITE" id="PS00136">
    <property type="entry name" value="SUBTILASE_ASP"/>
    <property type="match status" value="1"/>
</dbReference>
<reference evidence="11 12" key="1">
    <citation type="submission" date="2019-07" db="EMBL/GenBank/DDBJ databases">
        <title>Flavobacterium sp. nov., isolated from glacier ice.</title>
        <authorList>
            <person name="Liu Q."/>
            <person name="Xin Y.-H."/>
        </authorList>
    </citation>
    <scope>NUCLEOTIDE SEQUENCE [LARGE SCALE GENOMIC DNA]</scope>
    <source>
        <strain evidence="11 12">ZT4R6</strain>
    </source>
</reference>
<name>A0A552VAK2_9FLAO</name>
<evidence type="ECO:0000256" key="2">
    <source>
        <dbReference type="ARBA" id="ARBA00022670"/>
    </source>
</evidence>
<dbReference type="PROSITE" id="PS51892">
    <property type="entry name" value="SUBTILASE"/>
    <property type="match status" value="1"/>
</dbReference>
<dbReference type="Gene3D" id="3.40.50.200">
    <property type="entry name" value="Peptidase S8/S53 domain"/>
    <property type="match status" value="1"/>
</dbReference>
<evidence type="ECO:0000256" key="3">
    <source>
        <dbReference type="ARBA" id="ARBA00022729"/>
    </source>
</evidence>
<evidence type="ECO:0000256" key="5">
    <source>
        <dbReference type="ARBA" id="ARBA00022825"/>
    </source>
</evidence>
<evidence type="ECO:0000313" key="12">
    <source>
        <dbReference type="Proteomes" id="UP000320643"/>
    </source>
</evidence>
<dbReference type="Pfam" id="PF18962">
    <property type="entry name" value="Por_Secre_tail"/>
    <property type="match status" value="1"/>
</dbReference>
<dbReference type="NCBIfam" id="TIGR04183">
    <property type="entry name" value="Por_Secre_tail"/>
    <property type="match status" value="1"/>
</dbReference>
<feature type="signal peptide" evidence="8">
    <location>
        <begin position="1"/>
        <end position="18"/>
    </location>
</feature>
<dbReference type="PANTHER" id="PTHR43806">
    <property type="entry name" value="PEPTIDASE S8"/>
    <property type="match status" value="1"/>
</dbReference>
<dbReference type="InterPro" id="IPR023827">
    <property type="entry name" value="Peptidase_S8_Asp-AS"/>
</dbReference>
<keyword evidence="2 6" id="KW-0645">Protease</keyword>
<dbReference type="PRINTS" id="PR00723">
    <property type="entry name" value="SUBTILISIN"/>
</dbReference>
<evidence type="ECO:0000256" key="7">
    <source>
        <dbReference type="RuleBase" id="RU003355"/>
    </source>
</evidence>
<dbReference type="InterPro" id="IPR000209">
    <property type="entry name" value="Peptidase_S8/S53_dom"/>
</dbReference>
<dbReference type="GO" id="GO:0006508">
    <property type="term" value="P:proteolysis"/>
    <property type="evidence" value="ECO:0007669"/>
    <property type="project" value="UniProtKB-KW"/>
</dbReference>
<proteinExistence type="inferred from homology"/>
<evidence type="ECO:0000256" key="6">
    <source>
        <dbReference type="PROSITE-ProRule" id="PRU01240"/>
    </source>
</evidence>
<sequence length="537" mass="57502">MKKILLLVIVFTCGVANAQQDAWVYFTDKPDAAFYLANPLEMLTQKALNRRAAQNIALDDKDVPIHQDYIDGVTNATGIEVMAKSKWLNALHVRGTQSNIAALSNLSFVQSIDFASNTIADVNLRPAAPHKISETAKTADTQANFAYGQSSTQVQMLNGHLLHQDDYTGTGMTIAVLDAGFPGVDTAFPFQRLHDNNLILGGYNYVSQNENFYSGGDHGTSVLSTMGGYVEDQLVGSAPDAFYYLFVTEDVFGENPVEESYWVEAAEAADSLGVDVINTSLGYFAYDNPNYSYSYSDMDGQTAFISRGMNVAFSRGMICVTSAGNSGGTSEPHIAAPGDAPGSFTIGAVTSSEQITGFSSIGPSFDGRIKPDVMAMGQSAVISTTGGTISTANGTSFSSPITAGLVACFWQAVPNKTNAEIVQLIKESADRYNNPDNQYGYGIPDFALALALQIPNVVKPSFVLYPNPSQNLVNIVFPDAAVQNATVTLFNNLGQVVWEQTVTAAKPDFSLQNLAEGIYSYTISGANQSQSGRLVKE</sequence>
<keyword evidence="5 6" id="KW-0720">Serine protease</keyword>
<dbReference type="PANTHER" id="PTHR43806:SF67">
    <property type="entry name" value="EGF-LIKE DOMAIN-CONTAINING PROTEIN"/>
    <property type="match status" value="1"/>
</dbReference>
<dbReference type="CDD" id="cd07493">
    <property type="entry name" value="Peptidases_S8_9"/>
    <property type="match status" value="1"/>
</dbReference>
<dbReference type="SUPFAM" id="SSF52743">
    <property type="entry name" value="Subtilisin-like"/>
    <property type="match status" value="1"/>
</dbReference>
<feature type="active site" description="Charge relay system" evidence="6">
    <location>
        <position position="178"/>
    </location>
</feature>
<dbReference type="InterPro" id="IPR023828">
    <property type="entry name" value="Peptidase_S8_Ser-AS"/>
</dbReference>
<dbReference type="PROSITE" id="PS00138">
    <property type="entry name" value="SUBTILASE_SER"/>
    <property type="match status" value="1"/>
</dbReference>
<evidence type="ECO:0000313" key="11">
    <source>
        <dbReference type="EMBL" id="TRW27511.1"/>
    </source>
</evidence>
<dbReference type="GO" id="GO:0004252">
    <property type="term" value="F:serine-type endopeptidase activity"/>
    <property type="evidence" value="ECO:0007669"/>
    <property type="project" value="UniProtKB-UniRule"/>
</dbReference>
<dbReference type="AlphaFoldDB" id="A0A552VAK2"/>
<keyword evidence="3 8" id="KW-0732">Signal</keyword>
<evidence type="ECO:0000259" key="9">
    <source>
        <dbReference type="Pfam" id="PF00082"/>
    </source>
</evidence>
<gene>
    <name evidence="11" type="ORF">FMM05_02395</name>
</gene>
<feature type="chain" id="PRO_5022045182" evidence="8">
    <location>
        <begin position="19"/>
        <end position="537"/>
    </location>
</feature>
<dbReference type="InterPro" id="IPR015500">
    <property type="entry name" value="Peptidase_S8_subtilisin-rel"/>
</dbReference>
<feature type="domain" description="Peptidase S8/S53" evidence="9">
    <location>
        <begin position="169"/>
        <end position="442"/>
    </location>
</feature>
<dbReference type="InterPro" id="IPR026444">
    <property type="entry name" value="Secre_tail"/>
</dbReference>
<organism evidence="11 12">
    <name type="scientific">Flavobacterium zepuense</name>
    <dbReference type="NCBI Taxonomy" id="2593302"/>
    <lineage>
        <taxon>Bacteria</taxon>
        <taxon>Pseudomonadati</taxon>
        <taxon>Bacteroidota</taxon>
        <taxon>Flavobacteriia</taxon>
        <taxon>Flavobacteriales</taxon>
        <taxon>Flavobacteriaceae</taxon>
        <taxon>Flavobacterium</taxon>
    </lineage>
</organism>
<accession>A0A552VAK2</accession>
<evidence type="ECO:0000256" key="4">
    <source>
        <dbReference type="ARBA" id="ARBA00022801"/>
    </source>
</evidence>
<dbReference type="Pfam" id="PF00082">
    <property type="entry name" value="Peptidase_S8"/>
    <property type="match status" value="1"/>
</dbReference>
<keyword evidence="4 6" id="KW-0378">Hydrolase</keyword>
<dbReference type="EMBL" id="VJVZ01000001">
    <property type="protein sequence ID" value="TRW27511.1"/>
    <property type="molecule type" value="Genomic_DNA"/>
</dbReference>
<dbReference type="InterPro" id="IPR036852">
    <property type="entry name" value="Peptidase_S8/S53_dom_sf"/>
</dbReference>
<protein>
    <submittedName>
        <fullName evidence="11">S8 family serine peptidase</fullName>
    </submittedName>
</protein>
<keyword evidence="12" id="KW-1185">Reference proteome</keyword>
<dbReference type="InterPro" id="IPR017317">
    <property type="entry name" value="Pept_S8_subtilisin_bacteroid-2"/>
</dbReference>
<dbReference type="PIRSF" id="PIRSF037903">
    <property type="entry name" value="Subtilisin_rel_GFO_2223"/>
    <property type="match status" value="1"/>
</dbReference>
<comment type="similarity">
    <text evidence="1 6 7">Belongs to the peptidase S8 family.</text>
</comment>
<comment type="caution">
    <text evidence="11">The sequence shown here is derived from an EMBL/GenBank/DDBJ whole genome shotgun (WGS) entry which is preliminary data.</text>
</comment>
<evidence type="ECO:0000259" key="10">
    <source>
        <dbReference type="Pfam" id="PF18962"/>
    </source>
</evidence>